<name>A0A9P4HJ33_9PLEO</name>
<dbReference type="Proteomes" id="UP000799777">
    <property type="component" value="Unassembled WGS sequence"/>
</dbReference>
<proteinExistence type="predicted"/>
<accession>A0A9P4HJ33</accession>
<feature type="compositionally biased region" description="Polar residues" evidence="1">
    <location>
        <begin position="128"/>
        <end position="145"/>
    </location>
</feature>
<keyword evidence="3" id="KW-1185">Reference proteome</keyword>
<protein>
    <submittedName>
        <fullName evidence="2">Uncharacterized protein</fullName>
    </submittedName>
</protein>
<reference evidence="2" key="1">
    <citation type="journal article" date="2020" name="Stud. Mycol.">
        <title>101 Dothideomycetes genomes: a test case for predicting lifestyles and emergence of pathogens.</title>
        <authorList>
            <person name="Haridas S."/>
            <person name="Albert R."/>
            <person name="Binder M."/>
            <person name="Bloem J."/>
            <person name="Labutti K."/>
            <person name="Salamov A."/>
            <person name="Andreopoulos B."/>
            <person name="Baker S."/>
            <person name="Barry K."/>
            <person name="Bills G."/>
            <person name="Bluhm B."/>
            <person name="Cannon C."/>
            <person name="Castanera R."/>
            <person name="Culley D."/>
            <person name="Daum C."/>
            <person name="Ezra D."/>
            <person name="Gonzalez J."/>
            <person name="Henrissat B."/>
            <person name="Kuo A."/>
            <person name="Liang C."/>
            <person name="Lipzen A."/>
            <person name="Lutzoni F."/>
            <person name="Magnuson J."/>
            <person name="Mondo S."/>
            <person name="Nolan M."/>
            <person name="Ohm R."/>
            <person name="Pangilinan J."/>
            <person name="Park H.-J."/>
            <person name="Ramirez L."/>
            <person name="Alfaro M."/>
            <person name="Sun H."/>
            <person name="Tritt A."/>
            <person name="Yoshinaga Y."/>
            <person name="Zwiers L.-H."/>
            <person name="Turgeon B."/>
            <person name="Goodwin S."/>
            <person name="Spatafora J."/>
            <person name="Crous P."/>
            <person name="Grigoriev I."/>
        </authorList>
    </citation>
    <scope>NUCLEOTIDE SEQUENCE</scope>
    <source>
        <strain evidence="2">CBS 110217</strain>
    </source>
</reference>
<dbReference type="EMBL" id="ML978158">
    <property type="protein sequence ID" value="KAF2035164.1"/>
    <property type="molecule type" value="Genomic_DNA"/>
</dbReference>
<evidence type="ECO:0000313" key="3">
    <source>
        <dbReference type="Proteomes" id="UP000799777"/>
    </source>
</evidence>
<organism evidence="2 3">
    <name type="scientific">Setomelanomma holmii</name>
    <dbReference type="NCBI Taxonomy" id="210430"/>
    <lineage>
        <taxon>Eukaryota</taxon>
        <taxon>Fungi</taxon>
        <taxon>Dikarya</taxon>
        <taxon>Ascomycota</taxon>
        <taxon>Pezizomycotina</taxon>
        <taxon>Dothideomycetes</taxon>
        <taxon>Pleosporomycetidae</taxon>
        <taxon>Pleosporales</taxon>
        <taxon>Pleosporineae</taxon>
        <taxon>Phaeosphaeriaceae</taxon>
        <taxon>Setomelanomma</taxon>
    </lineage>
</organism>
<comment type="caution">
    <text evidence="2">The sequence shown here is derived from an EMBL/GenBank/DDBJ whole genome shotgun (WGS) entry which is preliminary data.</text>
</comment>
<evidence type="ECO:0000256" key="1">
    <source>
        <dbReference type="SAM" id="MobiDB-lite"/>
    </source>
</evidence>
<gene>
    <name evidence="2" type="ORF">EK21DRAFT_107291</name>
</gene>
<sequence length="191" mass="22212">MDDFRRNSFLSGEFWDNIHSWYPALQRELQDIIIILQWQLLSIPCKGSPDAPPDGDVQAATGPAQVQVQALREEKDAQILRLDKKQKNLQKLVNVLESWISALIHKIARCEKKKEERANAVNEGYRRQNPQVSSEGADTSVQGNWDQPDHQPDNTAWIIDETHVHRSRLRKVNDMIRRKYNRLMDKMKASF</sequence>
<evidence type="ECO:0000313" key="2">
    <source>
        <dbReference type="EMBL" id="KAF2035164.1"/>
    </source>
</evidence>
<feature type="region of interest" description="Disordered" evidence="1">
    <location>
        <begin position="120"/>
        <end position="151"/>
    </location>
</feature>
<dbReference type="AlphaFoldDB" id="A0A9P4HJ33"/>